<dbReference type="Gene3D" id="1.25.40.420">
    <property type="match status" value="1"/>
</dbReference>
<dbReference type="InterPro" id="IPR011705">
    <property type="entry name" value="BACK"/>
</dbReference>
<keyword evidence="4" id="KW-1185">Reference proteome</keyword>
<dbReference type="EMBL" id="AUPC02000024">
    <property type="protein sequence ID" value="POG79535.1"/>
    <property type="molecule type" value="Genomic_DNA"/>
</dbReference>
<dbReference type="PROSITE" id="PS50097">
    <property type="entry name" value="BTB"/>
    <property type="match status" value="1"/>
</dbReference>
<dbReference type="SUPFAM" id="SSF54695">
    <property type="entry name" value="POZ domain"/>
    <property type="match status" value="1"/>
</dbReference>
<feature type="domain" description="TLDc" evidence="2">
    <location>
        <begin position="307"/>
        <end position="506"/>
    </location>
</feature>
<dbReference type="InterPro" id="IPR051481">
    <property type="entry name" value="BTB-POZ/Galectin-3-binding"/>
</dbReference>
<dbReference type="AlphaFoldDB" id="A0A2P4QPI0"/>
<dbReference type="Pfam" id="PF07707">
    <property type="entry name" value="BACK"/>
    <property type="match status" value="1"/>
</dbReference>
<organism evidence="3 4">
    <name type="scientific">Rhizophagus irregularis (strain DAOM 181602 / DAOM 197198 / MUCL 43194)</name>
    <name type="common">Arbuscular mycorrhizal fungus</name>
    <name type="synonym">Glomus intraradices</name>
    <dbReference type="NCBI Taxonomy" id="747089"/>
    <lineage>
        <taxon>Eukaryota</taxon>
        <taxon>Fungi</taxon>
        <taxon>Fungi incertae sedis</taxon>
        <taxon>Mucoromycota</taxon>
        <taxon>Glomeromycotina</taxon>
        <taxon>Glomeromycetes</taxon>
        <taxon>Glomerales</taxon>
        <taxon>Glomeraceae</taxon>
        <taxon>Rhizophagus</taxon>
    </lineage>
</organism>
<dbReference type="Proteomes" id="UP000018888">
    <property type="component" value="Unassembled WGS sequence"/>
</dbReference>
<feature type="domain" description="BTB" evidence="1">
    <location>
        <begin position="24"/>
        <end position="97"/>
    </location>
</feature>
<protein>
    <recommendedName>
        <fullName evidence="5">Kelch-like protein 17</fullName>
    </recommendedName>
</protein>
<reference evidence="3 4" key="2">
    <citation type="journal article" date="2018" name="New Phytol.">
        <title>High intraspecific genome diversity in the model arbuscular mycorrhizal symbiont Rhizophagus irregularis.</title>
        <authorList>
            <person name="Chen E.C.H."/>
            <person name="Morin E."/>
            <person name="Beaudet D."/>
            <person name="Noel J."/>
            <person name="Yildirir G."/>
            <person name="Ndikumana S."/>
            <person name="Charron P."/>
            <person name="St-Onge C."/>
            <person name="Giorgi J."/>
            <person name="Kruger M."/>
            <person name="Marton T."/>
            <person name="Ropars J."/>
            <person name="Grigoriev I.V."/>
            <person name="Hainaut M."/>
            <person name="Henrissat B."/>
            <person name="Roux C."/>
            <person name="Martin F."/>
            <person name="Corradi N."/>
        </authorList>
    </citation>
    <scope>NUCLEOTIDE SEQUENCE [LARGE SCALE GENOMIC DNA]</scope>
    <source>
        <strain evidence="3 4">DAOM 197198</strain>
    </source>
</reference>
<dbReference type="CDD" id="cd18186">
    <property type="entry name" value="BTB_POZ_ZBTB_KLHL-like"/>
    <property type="match status" value="1"/>
</dbReference>
<accession>A0A2P4QPI0</accession>
<dbReference type="PANTHER" id="PTHR24410">
    <property type="entry name" value="HL07962P-RELATED"/>
    <property type="match status" value="1"/>
</dbReference>
<name>A0A2P4QPI0_RHIID</name>
<dbReference type="Gene3D" id="3.30.710.10">
    <property type="entry name" value="Potassium Channel Kv1.1, Chain A"/>
    <property type="match status" value="1"/>
</dbReference>
<sequence>MSYTLFPDFLQEISKLLEDAVNDFDVLIQVGQESKMKEFRAHSLILSARSPYFRTALSENLVAKKDGVVILKEQTILPAVFDSILRYIYSGEICYDQPGDISSDINQNATHALDILVAANELRLCKLINCTQIYLIEKQSSWLQQNLTGILQLSCRHEPFVKLRDYILEIVCKNPNALFESDDFLRLDETTLIYILKRDDLDMPEVKIWEYIIKWGISRTNPDLERHSDWSDKDFSTLERSLHSLIPLVRFFQMSREDYYQKVRHLYRKILPDQLNEDIIRYHMDSGCELQSCVLPLRVSASPFDSKIISAKDAAQIASWIDYKDGNPYTFRKNPYKFKLILRGSRDGFDIDSFHQICDNKERTVIAIKVSGTGEVVGGYNPLQWKATGVRWLENDPNSVRIYPYHRGGGYCESKYYNHKRRTNDSFLFSLGNNQAPKLSRILRESANKAISWDAKSGPCFGDADLRMTGQSTNTSNWVSKTQFYEHSIANLETFSAEEFEVFQIEHCTIFRLPKFFEFPQLNDLSPSQISHFLEVLHKKARGTDC</sequence>
<dbReference type="InterPro" id="IPR011333">
    <property type="entry name" value="SKP1/BTB/POZ_sf"/>
</dbReference>
<dbReference type="Pfam" id="PF00651">
    <property type="entry name" value="BTB"/>
    <property type="match status" value="1"/>
</dbReference>
<reference evidence="3 4" key="1">
    <citation type="journal article" date="2013" name="Proc. Natl. Acad. Sci. U.S.A.">
        <title>Genome of an arbuscular mycorrhizal fungus provides insight into the oldest plant symbiosis.</title>
        <authorList>
            <person name="Tisserant E."/>
            <person name="Malbreil M."/>
            <person name="Kuo A."/>
            <person name="Kohler A."/>
            <person name="Symeonidi A."/>
            <person name="Balestrini R."/>
            <person name="Charron P."/>
            <person name="Duensing N."/>
            <person name="Frei Dit Frey N."/>
            <person name="Gianinazzi-Pearson V."/>
            <person name="Gilbert L.B."/>
            <person name="Handa Y."/>
            <person name="Herr J.R."/>
            <person name="Hijri M."/>
            <person name="Koul R."/>
            <person name="Kawaguchi M."/>
            <person name="Krajinski F."/>
            <person name="Lammers P.J."/>
            <person name="Masclaux F.G."/>
            <person name="Murat C."/>
            <person name="Morin E."/>
            <person name="Ndikumana S."/>
            <person name="Pagni M."/>
            <person name="Petitpierre D."/>
            <person name="Requena N."/>
            <person name="Rosikiewicz P."/>
            <person name="Riley R."/>
            <person name="Saito K."/>
            <person name="San Clemente H."/>
            <person name="Shapiro H."/>
            <person name="van Tuinen D."/>
            <person name="Becard G."/>
            <person name="Bonfante P."/>
            <person name="Paszkowski U."/>
            <person name="Shachar-Hill Y.Y."/>
            <person name="Tuskan G.A."/>
            <person name="Young P.W."/>
            <person name="Sanders I.R."/>
            <person name="Henrissat B."/>
            <person name="Rensing S.A."/>
            <person name="Grigoriev I.V."/>
            <person name="Corradi N."/>
            <person name="Roux C."/>
            <person name="Martin F."/>
        </authorList>
    </citation>
    <scope>NUCLEOTIDE SEQUENCE [LARGE SCALE GENOMIC DNA]</scope>
    <source>
        <strain evidence="3 4">DAOM 197198</strain>
    </source>
</reference>
<proteinExistence type="predicted"/>
<dbReference type="SMART" id="SM00225">
    <property type="entry name" value="BTB"/>
    <property type="match status" value="1"/>
</dbReference>
<evidence type="ECO:0000313" key="4">
    <source>
        <dbReference type="Proteomes" id="UP000018888"/>
    </source>
</evidence>
<comment type="caution">
    <text evidence="3">The sequence shown here is derived from an EMBL/GenBank/DDBJ whole genome shotgun (WGS) entry which is preliminary data.</text>
</comment>
<evidence type="ECO:0000259" key="2">
    <source>
        <dbReference type="PROSITE" id="PS51886"/>
    </source>
</evidence>
<gene>
    <name evidence="3" type="ORF">GLOIN_2v1472304</name>
</gene>
<evidence type="ECO:0000259" key="1">
    <source>
        <dbReference type="PROSITE" id="PS50097"/>
    </source>
</evidence>
<dbReference type="InterPro" id="IPR006571">
    <property type="entry name" value="TLDc_dom"/>
</dbReference>
<dbReference type="Pfam" id="PF07534">
    <property type="entry name" value="TLD"/>
    <property type="match status" value="1"/>
</dbReference>
<dbReference type="PROSITE" id="PS51886">
    <property type="entry name" value="TLDC"/>
    <property type="match status" value="1"/>
</dbReference>
<dbReference type="InterPro" id="IPR000210">
    <property type="entry name" value="BTB/POZ_dom"/>
</dbReference>
<evidence type="ECO:0000313" key="3">
    <source>
        <dbReference type="EMBL" id="POG79535.1"/>
    </source>
</evidence>
<evidence type="ECO:0008006" key="5">
    <source>
        <dbReference type="Google" id="ProtNLM"/>
    </source>
</evidence>
<dbReference type="VEuPathDB" id="FungiDB:RhiirFUN_003315"/>
<dbReference type="PANTHER" id="PTHR24410:SF23">
    <property type="entry name" value="BTB DOMAIN-CONTAINING PROTEIN-RELATED"/>
    <property type="match status" value="1"/>
</dbReference>
<dbReference type="SMART" id="SM00875">
    <property type="entry name" value="BACK"/>
    <property type="match status" value="1"/>
</dbReference>